<dbReference type="PANTHER" id="PTHR42921:SF1">
    <property type="entry name" value="ACETOACETYL-COA SYNTHETASE"/>
    <property type="match status" value="1"/>
</dbReference>
<evidence type="ECO:0000256" key="2">
    <source>
        <dbReference type="ARBA" id="ARBA00022598"/>
    </source>
</evidence>
<dbReference type="Proteomes" id="UP001648503">
    <property type="component" value="Unassembled WGS sequence"/>
</dbReference>
<dbReference type="InterPro" id="IPR020845">
    <property type="entry name" value="AMP-binding_CS"/>
</dbReference>
<dbReference type="CDD" id="cd05943">
    <property type="entry name" value="AACS"/>
    <property type="match status" value="1"/>
</dbReference>
<dbReference type="SUPFAM" id="SSF56801">
    <property type="entry name" value="Acetyl-CoA synthetase-like"/>
    <property type="match status" value="1"/>
</dbReference>
<evidence type="ECO:0000259" key="6">
    <source>
        <dbReference type="Pfam" id="PF00501"/>
    </source>
</evidence>
<keyword evidence="9" id="KW-1185">Reference proteome</keyword>
<evidence type="ECO:0000259" key="7">
    <source>
        <dbReference type="Pfam" id="PF16177"/>
    </source>
</evidence>
<keyword evidence="3" id="KW-0547">Nucleotide-binding</keyword>
<evidence type="ECO:0000256" key="4">
    <source>
        <dbReference type="ARBA" id="ARBA00022840"/>
    </source>
</evidence>
<dbReference type="PANTHER" id="PTHR42921">
    <property type="entry name" value="ACETOACETYL-COA SYNTHETASE"/>
    <property type="match status" value="1"/>
</dbReference>
<dbReference type="InterPro" id="IPR042099">
    <property type="entry name" value="ANL_N_sf"/>
</dbReference>
<name>A0ABQ8F0H6_9FUNG</name>
<dbReference type="Pfam" id="PF00501">
    <property type="entry name" value="AMP-binding"/>
    <property type="match status" value="1"/>
</dbReference>
<dbReference type="PROSITE" id="PS00455">
    <property type="entry name" value="AMP_BINDING"/>
    <property type="match status" value="1"/>
</dbReference>
<feature type="compositionally biased region" description="Polar residues" evidence="5">
    <location>
        <begin position="1"/>
        <end position="18"/>
    </location>
</feature>
<dbReference type="NCBIfam" id="TIGR01217">
    <property type="entry name" value="ac_ac_CoA_syn"/>
    <property type="match status" value="1"/>
</dbReference>
<dbReference type="EMBL" id="JAFCIX010000438">
    <property type="protein sequence ID" value="KAH6589949.1"/>
    <property type="molecule type" value="Genomic_DNA"/>
</dbReference>
<dbReference type="InterPro" id="IPR005914">
    <property type="entry name" value="Acac_CoA_synth"/>
</dbReference>
<dbReference type="NCBIfam" id="NF002937">
    <property type="entry name" value="PRK03584.1"/>
    <property type="match status" value="1"/>
</dbReference>
<dbReference type="InterPro" id="IPR000873">
    <property type="entry name" value="AMP-dep_synth/lig_dom"/>
</dbReference>
<dbReference type="InterPro" id="IPR045851">
    <property type="entry name" value="AMP-bd_C_sf"/>
</dbReference>
<sequence>MDTTSKSSAMTSGVTSDSASDRNLLWTPPHPDQTNMSKFRQFVNKKHNTDFSTYEQLRKYSVDRIEDFWADVWEFCEIKSLTPFTEVLDKSVPMDEIPKWFKGAKLNYAENALKRTDDGIAILTAGEQGKTGSISYEKLNANVAAYASALRNHGVGVGDRVAAYVPNCAEAVTFMLATASIGAIWSSASPDFGVVGVLDRFLQIKPKILVSTNAVFYNGKVHDHMGKLRDAAEGLQSVEHVVVIPFVSSHPTNISAVRNGVSLESFLKSATVSEHQFEQLPSSHPLVILFSSGTTGKPKCIVHSHGGTLIQHLKEHVIHGSMGPKDVFFYYTTTGWMMWNWLISGLAAGATIVLFDGSPFKPKPTHLWDLIDELGITIFGTSAKYIQSLQESGFKPAETHNLSTLHSIYSTGSPLSPEGYEYVYSSISKNVLLGSITGGTDIVSLFAGHNSAIPVYRSEIQCRCLGMSVEAWDENCKAVYDEPGDLVCTKPFPAMPAFFWCDEDGQKYRNAYFTKFPQIWYHGDFLTVNSVTGGVVMLGRSDGTLNPGGVRFGSADLYNIMESYPEVSDSLAVGQKRGDDERVVLFCKMAAGKDFNDDLVSRIKSQIRSLLSPRHVPSFILPIAEIPYTLTGKKVEVAVKRIISGEVVAPSSSLANPDSLKLYYGIPELL</sequence>
<accession>A0ABQ8F0H6</accession>
<evidence type="ECO:0000256" key="5">
    <source>
        <dbReference type="SAM" id="MobiDB-lite"/>
    </source>
</evidence>
<organism evidence="8 9">
    <name type="scientific">Batrachochytrium salamandrivorans</name>
    <dbReference type="NCBI Taxonomy" id="1357716"/>
    <lineage>
        <taxon>Eukaryota</taxon>
        <taxon>Fungi</taxon>
        <taxon>Fungi incertae sedis</taxon>
        <taxon>Chytridiomycota</taxon>
        <taxon>Chytridiomycota incertae sedis</taxon>
        <taxon>Chytridiomycetes</taxon>
        <taxon>Rhizophydiales</taxon>
        <taxon>Rhizophydiales incertae sedis</taxon>
        <taxon>Batrachochytrium</taxon>
    </lineage>
</organism>
<reference evidence="8 9" key="1">
    <citation type="submission" date="2021-02" db="EMBL/GenBank/DDBJ databases">
        <title>Variation within the Batrachochytrium salamandrivorans European outbreak.</title>
        <authorList>
            <person name="Kelly M."/>
            <person name="Pasmans F."/>
            <person name="Shea T.P."/>
            <person name="Munoz J.F."/>
            <person name="Carranza S."/>
            <person name="Cuomo C.A."/>
            <person name="Martel A."/>
        </authorList>
    </citation>
    <scope>NUCLEOTIDE SEQUENCE [LARGE SCALE GENOMIC DNA]</scope>
    <source>
        <strain evidence="8 9">AMFP18/2</strain>
    </source>
</reference>
<evidence type="ECO:0000313" key="8">
    <source>
        <dbReference type="EMBL" id="KAH6589949.1"/>
    </source>
</evidence>
<proteinExistence type="inferred from homology"/>
<dbReference type="Gene3D" id="3.30.300.30">
    <property type="match status" value="1"/>
</dbReference>
<dbReference type="Pfam" id="PF16177">
    <property type="entry name" value="ACAS_N"/>
    <property type="match status" value="1"/>
</dbReference>
<evidence type="ECO:0000313" key="9">
    <source>
        <dbReference type="Proteomes" id="UP001648503"/>
    </source>
</evidence>
<gene>
    <name evidence="8" type="ORF">BASA50_009652</name>
</gene>
<dbReference type="InterPro" id="IPR032387">
    <property type="entry name" value="ACAS_N"/>
</dbReference>
<keyword evidence="2" id="KW-0436">Ligase</keyword>
<evidence type="ECO:0000256" key="3">
    <source>
        <dbReference type="ARBA" id="ARBA00022741"/>
    </source>
</evidence>
<comment type="similarity">
    <text evidence="1">Belongs to the ATP-dependent AMP-binding enzyme family.</text>
</comment>
<dbReference type="Gene3D" id="3.40.50.12780">
    <property type="entry name" value="N-terminal domain of ligase-like"/>
    <property type="match status" value="1"/>
</dbReference>
<comment type="caution">
    <text evidence="8">The sequence shown here is derived from an EMBL/GenBank/DDBJ whole genome shotgun (WGS) entry which is preliminary data.</text>
</comment>
<feature type="domain" description="Acetyl-coenzyme A synthetase N-terminal" evidence="7">
    <location>
        <begin position="54"/>
        <end position="112"/>
    </location>
</feature>
<keyword evidence="4" id="KW-0067">ATP-binding</keyword>
<evidence type="ECO:0000256" key="1">
    <source>
        <dbReference type="ARBA" id="ARBA00006432"/>
    </source>
</evidence>
<protein>
    <recommendedName>
        <fullName evidence="10">Acetoacetate-CoA ligase</fullName>
    </recommendedName>
</protein>
<feature type="region of interest" description="Disordered" evidence="5">
    <location>
        <begin position="1"/>
        <end position="36"/>
    </location>
</feature>
<feature type="domain" description="AMP-dependent synthetase/ligase" evidence="6">
    <location>
        <begin position="113"/>
        <end position="421"/>
    </location>
</feature>
<evidence type="ECO:0008006" key="10">
    <source>
        <dbReference type="Google" id="ProtNLM"/>
    </source>
</evidence>